<evidence type="ECO:0000259" key="8">
    <source>
        <dbReference type="PROSITE" id="PS51829"/>
    </source>
</evidence>
<dbReference type="Pfam" id="PF00082">
    <property type="entry name" value="Peptidase_S8"/>
    <property type="match status" value="1"/>
</dbReference>
<dbReference type="GO" id="GO:0004252">
    <property type="term" value="F:serine-type endopeptidase activity"/>
    <property type="evidence" value="ECO:0007669"/>
    <property type="project" value="UniProtKB-UniRule"/>
</dbReference>
<dbReference type="Proteomes" id="UP001139971">
    <property type="component" value="Unassembled WGS sequence"/>
</dbReference>
<reference evidence="9" key="1">
    <citation type="submission" date="2023-02" db="EMBL/GenBank/DDBJ databases">
        <title>Tahibacter soli sp. nov. isolated from soil.</title>
        <authorList>
            <person name="Baek J.H."/>
            <person name="Lee J.K."/>
            <person name="Choi D.G."/>
            <person name="Jeon C.O."/>
        </authorList>
    </citation>
    <scope>NUCLEOTIDE SEQUENCE</scope>
    <source>
        <strain evidence="9">BL</strain>
    </source>
</reference>
<dbReference type="PANTHER" id="PTHR43399:SF4">
    <property type="entry name" value="CELL WALL-ASSOCIATED PROTEASE"/>
    <property type="match status" value="1"/>
</dbReference>
<evidence type="ECO:0000313" key="10">
    <source>
        <dbReference type="Proteomes" id="UP001139971"/>
    </source>
</evidence>
<dbReference type="InterPro" id="IPR008979">
    <property type="entry name" value="Galactose-bd-like_sf"/>
</dbReference>
<keyword evidence="2 5" id="KW-0645">Protease</keyword>
<dbReference type="InterPro" id="IPR036852">
    <property type="entry name" value="Peptidase_S8/S53_dom_sf"/>
</dbReference>
<evidence type="ECO:0000256" key="2">
    <source>
        <dbReference type="ARBA" id="ARBA00022670"/>
    </source>
</evidence>
<gene>
    <name evidence="9" type="ORF">OD750_026350</name>
</gene>
<dbReference type="PROSITE" id="PS00138">
    <property type="entry name" value="SUBTILASE_SER"/>
    <property type="match status" value="1"/>
</dbReference>
<keyword evidence="6" id="KW-0732">Signal</keyword>
<dbReference type="InterPro" id="IPR023828">
    <property type="entry name" value="Peptidase_S8_Ser-AS"/>
</dbReference>
<feature type="active site" description="Charge relay system" evidence="5">
    <location>
        <position position="254"/>
    </location>
</feature>
<feature type="domain" description="P/Homo B" evidence="8">
    <location>
        <begin position="927"/>
        <end position="1083"/>
    </location>
</feature>
<dbReference type="InterPro" id="IPR013783">
    <property type="entry name" value="Ig-like_fold"/>
</dbReference>
<evidence type="ECO:0000256" key="5">
    <source>
        <dbReference type="PROSITE-ProRule" id="PRU01240"/>
    </source>
</evidence>
<keyword evidence="4 5" id="KW-0720">Serine protease</keyword>
<evidence type="ECO:0000256" key="4">
    <source>
        <dbReference type="ARBA" id="ARBA00022825"/>
    </source>
</evidence>
<name>A0A9X4BM79_9GAMM</name>
<sequence>MRTVLYLSISLAFSLSAHASDERCLVSFAGAQQDVCSGKVSTAGSGLKDLADVEAFKDSPLRLIKFGGPIDNRARAAVEALGATIVGYAPHYAYIVRMPATTDARARAIAGAVWAGPFLPAFKVDANIANEFKHGNLVRDGGIAELAIGIYAKADRDAVSSLVTRTPGLTQARTETAGEDTRVIARFDRAQLGATVSRLAADPNVASITFRWPERLLNSQAGWLHQSNVNTPTPLRPMFAQGLYGCGQVVGVLDSGLFIGNCAFNDAAQNPAISACTDGSACPTIAAPNTDHRKVIAHYKWSGLAGAGPEDNHGHGTHVMGSVAGNNPANAVDCANFTSEGGNTDLDGTAPGAKLVSQEMGASLAYLASGGNPYHAATAAYANGARIHSNSWGGGCTNFLGRCIANCTVTYTDRTRDVDNAMRDNADLLVLFAAGNDGAVCPNGNNVGAPANAKNLISVGANGRGTAGNTMAAFSSRGPTTDARLKPDISAQGSGIVSADRNACGTRTSSGTSMATPTAAGLAALVRDYLARGFFPSGQRTPADAIASPSGALVKAILINGAANVATPSPDQTQGWGRVLLDQSLYFAGDTSRLFLYDAPNGLYTGEVDAHTLDVTAGQPLVVTLTWSDVAAAVNAAPALVNALRLEVVAPDGDVWTQKLPANVGVNNANPLQDTTTANYDNLNNVHRIRIDAPVTGSYQVRVRGINVPQGRQKYALAANGNFQFTISPDFALSPSPASRTICAGSPVTYDVGLLGIAGFTAPVTLGVTGLPGASTGTFSPNPVTPASPAANGLLTIGNTAGVASGSYGLVIQAASTTPAVSHTASVNLDVEATAPSPAALTAPADNATGASTTPAFSWTAFAGATSYRFQLSTDEGFATTMVDTTVAATTYAPTVALDPNATYYWRVFGINTCGESAASAVFRFTTAMEICRSTVTTIPDNNPQGVTDDFVVTDTGTLAGLRLKVDIDHTYVGDLSMTLSKGATSVELMTRPGNSACGGNDIDVIVDDAATQTLESNCNAAAAAQAYTAGGAYKGDNPLAAFAGQDLSGTWSLKLVDGAASDTGRINRWCLVPASAAGTDTIFKNGFEAVTP</sequence>
<dbReference type="InterPro" id="IPR002884">
    <property type="entry name" value="P_dom"/>
</dbReference>
<feature type="active site" description="Charge relay system" evidence="5">
    <location>
        <position position="513"/>
    </location>
</feature>
<dbReference type="SUPFAM" id="SSF52743">
    <property type="entry name" value="Subtilisin-like"/>
    <property type="match status" value="1"/>
</dbReference>
<dbReference type="InterPro" id="IPR036116">
    <property type="entry name" value="FN3_sf"/>
</dbReference>
<dbReference type="PRINTS" id="PR00723">
    <property type="entry name" value="SUBTILISIN"/>
</dbReference>
<feature type="active site" description="Charge relay system" evidence="5">
    <location>
        <position position="315"/>
    </location>
</feature>
<dbReference type="AlphaFoldDB" id="A0A9X4BM79"/>
<evidence type="ECO:0000256" key="1">
    <source>
        <dbReference type="ARBA" id="ARBA00011073"/>
    </source>
</evidence>
<dbReference type="EMBL" id="JAOVZO020000023">
    <property type="protein sequence ID" value="MDC8016062.1"/>
    <property type="molecule type" value="Genomic_DNA"/>
</dbReference>
<dbReference type="Gene3D" id="2.60.120.260">
    <property type="entry name" value="Galactose-binding domain-like"/>
    <property type="match status" value="1"/>
</dbReference>
<proteinExistence type="inferred from homology"/>
<evidence type="ECO:0000256" key="6">
    <source>
        <dbReference type="SAM" id="SignalP"/>
    </source>
</evidence>
<dbReference type="Gene3D" id="2.60.40.10">
    <property type="entry name" value="Immunoglobulins"/>
    <property type="match status" value="1"/>
</dbReference>
<organism evidence="9 10">
    <name type="scientific">Tahibacter soli</name>
    <dbReference type="NCBI Taxonomy" id="2983605"/>
    <lineage>
        <taxon>Bacteria</taxon>
        <taxon>Pseudomonadati</taxon>
        <taxon>Pseudomonadota</taxon>
        <taxon>Gammaproteobacteria</taxon>
        <taxon>Lysobacterales</taxon>
        <taxon>Rhodanobacteraceae</taxon>
        <taxon>Tahibacter</taxon>
    </lineage>
</organism>
<dbReference type="SUPFAM" id="SSF49785">
    <property type="entry name" value="Galactose-binding domain-like"/>
    <property type="match status" value="1"/>
</dbReference>
<dbReference type="RefSeq" id="WP_263542650.1">
    <property type="nucleotide sequence ID" value="NZ_JAOVZO020000023.1"/>
</dbReference>
<dbReference type="Gene3D" id="3.40.50.200">
    <property type="entry name" value="Peptidase S8/S53 domain"/>
    <property type="match status" value="1"/>
</dbReference>
<evidence type="ECO:0000313" key="9">
    <source>
        <dbReference type="EMBL" id="MDC8016062.1"/>
    </source>
</evidence>
<keyword evidence="10" id="KW-1185">Reference proteome</keyword>
<feature type="chain" id="PRO_5040734324" evidence="6">
    <location>
        <begin position="20"/>
        <end position="1093"/>
    </location>
</feature>
<protein>
    <submittedName>
        <fullName evidence="9">S8 family serine peptidase</fullName>
    </submittedName>
</protein>
<dbReference type="InterPro" id="IPR051048">
    <property type="entry name" value="Peptidase_S8/S53_subtilisin"/>
</dbReference>
<dbReference type="InterPro" id="IPR000209">
    <property type="entry name" value="Peptidase_S8/S53_dom"/>
</dbReference>
<keyword evidence="3 5" id="KW-0378">Hydrolase</keyword>
<dbReference type="PROSITE" id="PS50853">
    <property type="entry name" value="FN3"/>
    <property type="match status" value="1"/>
</dbReference>
<dbReference type="Gene3D" id="2.60.120.380">
    <property type="match status" value="1"/>
</dbReference>
<evidence type="ECO:0000256" key="3">
    <source>
        <dbReference type="ARBA" id="ARBA00022801"/>
    </source>
</evidence>
<comment type="similarity">
    <text evidence="1 5">Belongs to the peptidase S8 family.</text>
</comment>
<dbReference type="InterPro" id="IPR034058">
    <property type="entry name" value="TagA/B/C/D_pept_dom"/>
</dbReference>
<comment type="caution">
    <text evidence="9">The sequence shown here is derived from an EMBL/GenBank/DDBJ whole genome shotgun (WGS) entry which is preliminary data.</text>
</comment>
<dbReference type="Pfam" id="PF01483">
    <property type="entry name" value="P_proprotein"/>
    <property type="match status" value="1"/>
</dbReference>
<dbReference type="InterPro" id="IPR003961">
    <property type="entry name" value="FN3_dom"/>
</dbReference>
<dbReference type="PROSITE" id="PS51829">
    <property type="entry name" value="P_HOMO_B"/>
    <property type="match status" value="1"/>
</dbReference>
<dbReference type="CDD" id="cd04842">
    <property type="entry name" value="Peptidases_S8_Kp43_protease"/>
    <property type="match status" value="1"/>
</dbReference>
<feature type="signal peptide" evidence="6">
    <location>
        <begin position="1"/>
        <end position="19"/>
    </location>
</feature>
<feature type="domain" description="Fibronectin type-III" evidence="7">
    <location>
        <begin position="837"/>
        <end position="930"/>
    </location>
</feature>
<dbReference type="GO" id="GO:0006508">
    <property type="term" value="P:proteolysis"/>
    <property type="evidence" value="ECO:0007669"/>
    <property type="project" value="UniProtKB-KW"/>
</dbReference>
<dbReference type="SUPFAM" id="SSF49265">
    <property type="entry name" value="Fibronectin type III"/>
    <property type="match status" value="1"/>
</dbReference>
<dbReference type="InterPro" id="IPR015500">
    <property type="entry name" value="Peptidase_S8_subtilisin-rel"/>
</dbReference>
<dbReference type="PANTHER" id="PTHR43399">
    <property type="entry name" value="SUBTILISIN-RELATED"/>
    <property type="match status" value="1"/>
</dbReference>
<accession>A0A9X4BM79</accession>
<evidence type="ECO:0000259" key="7">
    <source>
        <dbReference type="PROSITE" id="PS50853"/>
    </source>
</evidence>
<dbReference type="PROSITE" id="PS51892">
    <property type="entry name" value="SUBTILASE"/>
    <property type="match status" value="1"/>
</dbReference>